<comment type="caution">
    <text evidence="2">The sequence shown here is derived from an EMBL/GenBank/DDBJ whole genome shotgun (WGS) entry which is preliminary data.</text>
</comment>
<feature type="transmembrane region" description="Helical" evidence="1">
    <location>
        <begin position="12"/>
        <end position="37"/>
    </location>
</feature>
<dbReference type="GO" id="GO:0008233">
    <property type="term" value="F:peptidase activity"/>
    <property type="evidence" value="ECO:0007669"/>
    <property type="project" value="UniProtKB-KW"/>
</dbReference>
<organism evidence="2 3">
    <name type="scientific">Candidatus Sedimenticola endophacoides</name>
    <dbReference type="NCBI Taxonomy" id="2548426"/>
    <lineage>
        <taxon>Bacteria</taxon>
        <taxon>Pseudomonadati</taxon>
        <taxon>Pseudomonadota</taxon>
        <taxon>Gammaproteobacteria</taxon>
        <taxon>Chromatiales</taxon>
        <taxon>Sedimenticolaceae</taxon>
        <taxon>Sedimenticola</taxon>
    </lineage>
</organism>
<evidence type="ECO:0000313" key="2">
    <source>
        <dbReference type="EMBL" id="PUE03964.1"/>
    </source>
</evidence>
<keyword evidence="2" id="KW-0378">Hydrolase</keyword>
<proteinExistence type="predicted"/>
<dbReference type="PANTHER" id="PTHR33507:SF3">
    <property type="entry name" value="INNER MEMBRANE PROTEIN YBBJ"/>
    <property type="match status" value="1"/>
</dbReference>
<dbReference type="GO" id="GO:0006508">
    <property type="term" value="P:proteolysis"/>
    <property type="evidence" value="ECO:0007669"/>
    <property type="project" value="UniProtKB-KW"/>
</dbReference>
<feature type="transmembrane region" description="Helical" evidence="1">
    <location>
        <begin position="57"/>
        <end position="77"/>
    </location>
</feature>
<dbReference type="PANTHER" id="PTHR33507">
    <property type="entry name" value="INNER MEMBRANE PROTEIN YBBJ"/>
    <property type="match status" value="1"/>
</dbReference>
<dbReference type="InterPro" id="IPR012340">
    <property type="entry name" value="NA-bd_OB-fold"/>
</dbReference>
<evidence type="ECO:0000313" key="3">
    <source>
        <dbReference type="Proteomes" id="UP000250928"/>
    </source>
</evidence>
<dbReference type="Proteomes" id="UP000250928">
    <property type="component" value="Unassembled WGS sequence"/>
</dbReference>
<sequence length="157" mass="17246">MLDYFDTHQATFWYAIGFLLLVVETMAFGLTTMFLLFTGIGGILTGLLMTTGLLTETWSHGIASFGIASALSAVVLWRPLKRLQDRKAPDLSQSSDLIGYRFRLEQTVSAGQPGRTRYSGIEWRVEPEVENGTGEITVGTQVEVVAVSVGVFRVRPA</sequence>
<keyword evidence="2" id="KW-0645">Protease</keyword>
<dbReference type="EMBL" id="PQCO01000141">
    <property type="protein sequence ID" value="PUE03964.1"/>
    <property type="molecule type" value="Genomic_DNA"/>
</dbReference>
<dbReference type="Gene3D" id="2.40.50.140">
    <property type="entry name" value="Nucleic acid-binding proteins"/>
    <property type="match status" value="1"/>
</dbReference>
<evidence type="ECO:0000256" key="1">
    <source>
        <dbReference type="SAM" id="Phobius"/>
    </source>
</evidence>
<keyword evidence="1" id="KW-0472">Membrane</keyword>
<keyword evidence="1" id="KW-1133">Transmembrane helix</keyword>
<gene>
    <name evidence="2" type="ORF">C3L24_03895</name>
</gene>
<name>A0A657PZ12_9GAMM</name>
<keyword evidence="1" id="KW-0812">Transmembrane</keyword>
<protein>
    <submittedName>
        <fullName evidence="2">Activity regulator of membrane protease YbbK</fullName>
    </submittedName>
</protein>
<reference evidence="2 3" key="1">
    <citation type="submission" date="2018-01" db="EMBL/GenBank/DDBJ databases">
        <title>Novel co-symbiosis in the lucinid bivalve Phacoides pectinatus.</title>
        <authorList>
            <person name="Lim S.J."/>
            <person name="Davis B.G."/>
            <person name="Gill D.E."/>
            <person name="Engel A.S."/>
            <person name="Anderson L.C."/>
            <person name="Campbell B.J."/>
        </authorList>
    </citation>
    <scope>NUCLEOTIDE SEQUENCE [LARGE SCALE GENOMIC DNA]</scope>
    <source>
        <strain evidence="2">N3_P5</strain>
    </source>
</reference>
<dbReference type="AlphaFoldDB" id="A0A657PZ12"/>
<accession>A0A657PZ12</accession>
<dbReference type="GO" id="GO:0005886">
    <property type="term" value="C:plasma membrane"/>
    <property type="evidence" value="ECO:0007669"/>
    <property type="project" value="TreeGrafter"/>
</dbReference>
<dbReference type="InterPro" id="IPR052165">
    <property type="entry name" value="Membrane_assoc_protease"/>
</dbReference>